<dbReference type="SUPFAM" id="SSF102588">
    <property type="entry name" value="LmbE-like"/>
    <property type="match status" value="1"/>
</dbReference>
<proteinExistence type="predicted"/>
<dbReference type="InterPro" id="IPR024078">
    <property type="entry name" value="LmbE-like_dom_sf"/>
</dbReference>
<dbReference type="NCBIfam" id="TIGR04000">
    <property type="entry name" value="thiol_BshB2"/>
    <property type="match status" value="1"/>
</dbReference>
<keyword evidence="2" id="KW-1185">Reference proteome</keyword>
<protein>
    <submittedName>
        <fullName evidence="1">Bacillithiol biosynthesis deacetylase BshB2</fullName>
    </submittedName>
</protein>
<dbReference type="EMBL" id="BMHF01000002">
    <property type="protein sequence ID" value="GGA26388.1"/>
    <property type="molecule type" value="Genomic_DNA"/>
</dbReference>
<evidence type="ECO:0000313" key="2">
    <source>
        <dbReference type="Proteomes" id="UP000609323"/>
    </source>
</evidence>
<dbReference type="InterPro" id="IPR023841">
    <property type="entry name" value="BshB2"/>
</dbReference>
<dbReference type="PANTHER" id="PTHR12993">
    <property type="entry name" value="N-ACETYLGLUCOSAMINYL-PHOSPHATIDYLINOSITOL DE-N-ACETYLASE-RELATED"/>
    <property type="match status" value="1"/>
</dbReference>
<sequence>MITDMDRYDNHRVLVVLPHPDDESFGVSGSLAKYVKNGSQVTYACLTLGQMARNMGSPLFANRITLPEIRKEELAQSCRAIGIQDLRMLGFHDKTIEFEERELLDGAISAVIEELNPTVIYTFYPGYAVHPDHDATGAAVVRCVENLPAERRPVVRAMAFSRGCEDIIGAPDVRVDVKDFVKQKVASVQSHKSQFWVPELKKASQKDLEDRFGTERFWTLKFD</sequence>
<dbReference type="Pfam" id="PF02585">
    <property type="entry name" value="PIG-L"/>
    <property type="match status" value="1"/>
</dbReference>
<dbReference type="Proteomes" id="UP000609323">
    <property type="component" value="Unassembled WGS sequence"/>
</dbReference>
<comment type="caution">
    <text evidence="1">The sequence shown here is derived from an EMBL/GenBank/DDBJ whole genome shotgun (WGS) entry which is preliminary data.</text>
</comment>
<dbReference type="RefSeq" id="WP_229752532.1">
    <property type="nucleotide sequence ID" value="NZ_BMHF01000002.1"/>
</dbReference>
<evidence type="ECO:0000313" key="1">
    <source>
        <dbReference type="EMBL" id="GGA26388.1"/>
    </source>
</evidence>
<dbReference type="PANTHER" id="PTHR12993:SF27">
    <property type="entry name" value="N-ACETYL-ALPHA-D-GLUCOSAMINYL L-MALATE DEACETYLASE 2-RELATED"/>
    <property type="match status" value="1"/>
</dbReference>
<name>A0ABQ1FQB1_9BACL</name>
<gene>
    <name evidence="1" type="ORF">GCM10010917_09020</name>
</gene>
<dbReference type="Gene3D" id="3.40.50.10320">
    <property type="entry name" value="LmbE-like"/>
    <property type="match status" value="1"/>
</dbReference>
<organism evidence="1 2">
    <name type="scientific">Paenibacillus physcomitrellae</name>
    <dbReference type="NCBI Taxonomy" id="1619311"/>
    <lineage>
        <taxon>Bacteria</taxon>
        <taxon>Bacillati</taxon>
        <taxon>Bacillota</taxon>
        <taxon>Bacilli</taxon>
        <taxon>Bacillales</taxon>
        <taxon>Paenibacillaceae</taxon>
        <taxon>Paenibacillus</taxon>
    </lineage>
</organism>
<accession>A0ABQ1FQB1</accession>
<reference evidence="2" key="1">
    <citation type="journal article" date="2019" name="Int. J. Syst. Evol. Microbiol.">
        <title>The Global Catalogue of Microorganisms (GCM) 10K type strain sequencing project: providing services to taxonomists for standard genome sequencing and annotation.</title>
        <authorList>
            <consortium name="The Broad Institute Genomics Platform"/>
            <consortium name="The Broad Institute Genome Sequencing Center for Infectious Disease"/>
            <person name="Wu L."/>
            <person name="Ma J."/>
        </authorList>
    </citation>
    <scope>NUCLEOTIDE SEQUENCE [LARGE SCALE GENOMIC DNA]</scope>
    <source>
        <strain evidence="2">CGMCC 1.15044</strain>
    </source>
</reference>
<dbReference type="InterPro" id="IPR003737">
    <property type="entry name" value="GlcNAc_PI_deacetylase-related"/>
</dbReference>